<protein>
    <recommendedName>
        <fullName evidence="2">DUF7918 domain-containing protein</fullName>
    </recommendedName>
</protein>
<name>A0A3M7GID0_HORWE</name>
<accession>A0A3M7GID0</accession>
<proteinExistence type="predicted"/>
<organism evidence="3 4">
    <name type="scientific">Hortaea werneckii</name>
    <name type="common">Black yeast</name>
    <name type="synonym">Cladosporium werneckii</name>
    <dbReference type="NCBI Taxonomy" id="91943"/>
    <lineage>
        <taxon>Eukaryota</taxon>
        <taxon>Fungi</taxon>
        <taxon>Dikarya</taxon>
        <taxon>Ascomycota</taxon>
        <taxon>Pezizomycotina</taxon>
        <taxon>Dothideomycetes</taxon>
        <taxon>Dothideomycetidae</taxon>
        <taxon>Mycosphaerellales</taxon>
        <taxon>Teratosphaeriaceae</taxon>
        <taxon>Hortaea</taxon>
    </lineage>
</organism>
<gene>
    <name evidence="3" type="ORF">D0862_06624</name>
</gene>
<sequence>MAIHPEVPGLAVGIDVAGQDLTEYDDEDAQEDSPGVITKHIEAVSGAQFRISVRFDVKKFQYADQPIVVSMAADGEFTSRRCFTTSNMASNQRYLTGSWVGTGRNGQRIKRDLIFSDLIINEGQVNSSLFGKLNDLGTIVLQWRKGKLSLRESLTEKPGSRKEPLIEGQLPEKNLKGQSVTHHTTYGPERQHPRDIYKIETIGKPFATFKFKYRSRGALQSLGLLPRSPSPIPLEDRNIEDLSLQEAQELLRRQQGRFASNETSVKREMKREHIGAGDDSDDGGDVEIVDLPEKRRRLNANGAGTDVVDLCGDD</sequence>
<evidence type="ECO:0000313" key="3">
    <source>
        <dbReference type="EMBL" id="RMZ00709.1"/>
    </source>
</evidence>
<dbReference type="EMBL" id="QWIQ01000194">
    <property type="protein sequence ID" value="RMZ00709.1"/>
    <property type="molecule type" value="Genomic_DNA"/>
</dbReference>
<dbReference type="PANTHER" id="PTHR36223:SF1">
    <property type="entry name" value="TRANSCRIPTION ELONGATION FACTOR EAF N-TERMINAL DOMAIN-CONTAINING PROTEIN"/>
    <property type="match status" value="1"/>
</dbReference>
<dbReference type="Proteomes" id="UP000281468">
    <property type="component" value="Unassembled WGS sequence"/>
</dbReference>
<feature type="domain" description="DUF7918" evidence="2">
    <location>
        <begin position="9"/>
        <end position="228"/>
    </location>
</feature>
<dbReference type="Pfam" id="PF25534">
    <property type="entry name" value="DUF7918"/>
    <property type="match status" value="1"/>
</dbReference>
<feature type="region of interest" description="Disordered" evidence="1">
    <location>
        <begin position="260"/>
        <end position="288"/>
    </location>
</feature>
<dbReference type="AlphaFoldDB" id="A0A3M7GID0"/>
<feature type="compositionally biased region" description="Basic and acidic residues" evidence="1">
    <location>
        <begin position="264"/>
        <end position="276"/>
    </location>
</feature>
<feature type="compositionally biased region" description="Acidic residues" evidence="1">
    <location>
        <begin position="278"/>
        <end position="288"/>
    </location>
</feature>
<evidence type="ECO:0000313" key="4">
    <source>
        <dbReference type="Proteomes" id="UP000281468"/>
    </source>
</evidence>
<comment type="caution">
    <text evidence="3">The sequence shown here is derived from an EMBL/GenBank/DDBJ whole genome shotgun (WGS) entry which is preliminary data.</text>
</comment>
<evidence type="ECO:0000256" key="1">
    <source>
        <dbReference type="SAM" id="MobiDB-lite"/>
    </source>
</evidence>
<reference evidence="3 4" key="1">
    <citation type="journal article" date="2018" name="BMC Genomics">
        <title>Genomic evidence for intraspecific hybridization in a clonal and extremely halotolerant yeast.</title>
        <authorList>
            <person name="Gostincar C."/>
            <person name="Stajich J.E."/>
            <person name="Zupancic J."/>
            <person name="Zalar P."/>
            <person name="Gunde-Cimerman N."/>
        </authorList>
    </citation>
    <scope>NUCLEOTIDE SEQUENCE [LARGE SCALE GENOMIC DNA]</scope>
    <source>
        <strain evidence="3 4">EXF-171</strain>
    </source>
</reference>
<dbReference type="InterPro" id="IPR057678">
    <property type="entry name" value="DUF7918"/>
</dbReference>
<dbReference type="PANTHER" id="PTHR36223">
    <property type="entry name" value="BETA-LACTAMASE-TYPE TRANSPEPTIDASE FOLD DOMAIN CONTAINING PROTEIN"/>
    <property type="match status" value="1"/>
</dbReference>
<evidence type="ECO:0000259" key="2">
    <source>
        <dbReference type="Pfam" id="PF25534"/>
    </source>
</evidence>